<reference evidence="2" key="1">
    <citation type="submission" date="2017-08" db="EMBL/GenBank/DDBJ databases">
        <authorList>
            <person name="Huang Z."/>
        </authorList>
    </citation>
    <scope>NUCLEOTIDE SEQUENCE [LARGE SCALE GENOMIC DNA]</scope>
    <source>
        <strain evidence="2">SA5d-4</strain>
    </source>
</reference>
<proteinExistence type="predicted"/>
<organism evidence="1 2">
    <name type="scientific">Lottiidibacillus patelloidae</name>
    <dbReference type="NCBI Taxonomy" id="2670334"/>
    <lineage>
        <taxon>Bacteria</taxon>
        <taxon>Bacillati</taxon>
        <taxon>Bacillota</taxon>
        <taxon>Bacilli</taxon>
        <taxon>Bacillales</taxon>
        <taxon>Bacillaceae</taxon>
        <taxon>Lottiidibacillus</taxon>
    </lineage>
</organism>
<keyword evidence="2" id="KW-1185">Reference proteome</keyword>
<evidence type="ECO:0000313" key="2">
    <source>
        <dbReference type="Proteomes" id="UP000217083"/>
    </source>
</evidence>
<dbReference type="AlphaFoldDB" id="A0A263BUQ7"/>
<evidence type="ECO:0000313" key="1">
    <source>
        <dbReference type="EMBL" id="OZM57057.1"/>
    </source>
</evidence>
<dbReference type="Proteomes" id="UP000217083">
    <property type="component" value="Unassembled WGS sequence"/>
</dbReference>
<reference evidence="1 2" key="2">
    <citation type="submission" date="2017-09" db="EMBL/GenBank/DDBJ databases">
        <title>Bacillus patelloidae sp. nov., isolated from the intestinal tract of a marine limpet.</title>
        <authorList>
            <person name="Liu R."/>
            <person name="Dong C."/>
            <person name="Shao Z."/>
        </authorList>
    </citation>
    <scope>NUCLEOTIDE SEQUENCE [LARGE SCALE GENOMIC DNA]</scope>
    <source>
        <strain evidence="1 2">SA5d-4</strain>
    </source>
</reference>
<gene>
    <name evidence="1" type="ORF">CIB95_09840</name>
</gene>
<accession>A0A263BUQ7</accession>
<protein>
    <submittedName>
        <fullName evidence="1">Uncharacterized protein</fullName>
    </submittedName>
</protein>
<sequence>MVLHILINNIHIFVSGYPQKVIRIRKPIKLAIIELFHSIHIVVDELFPQVVWAVKEIKNPFTQKEQRDVVLSINN</sequence>
<name>A0A263BUQ7_9BACI</name>
<comment type="caution">
    <text evidence="1">The sequence shown here is derived from an EMBL/GenBank/DDBJ whole genome shotgun (WGS) entry which is preliminary data.</text>
</comment>
<dbReference type="EMBL" id="NPIA01000004">
    <property type="protein sequence ID" value="OZM57057.1"/>
    <property type="molecule type" value="Genomic_DNA"/>
</dbReference>